<dbReference type="EMBL" id="JBEDNQ010000012">
    <property type="protein sequence ID" value="MEQ3553818.1"/>
    <property type="molecule type" value="Genomic_DNA"/>
</dbReference>
<dbReference type="RefSeq" id="WP_349300893.1">
    <property type="nucleotide sequence ID" value="NZ_JBEDNQ010000012.1"/>
</dbReference>
<dbReference type="InterPro" id="IPR051317">
    <property type="entry name" value="Gfo/Idh/MocA_oxidoreduct"/>
</dbReference>
<dbReference type="Gene3D" id="3.30.360.10">
    <property type="entry name" value="Dihydrodipicolinate Reductase, domain 2"/>
    <property type="match status" value="1"/>
</dbReference>
<proteinExistence type="predicted"/>
<dbReference type="InterPro" id="IPR036291">
    <property type="entry name" value="NAD(P)-bd_dom_sf"/>
</dbReference>
<keyword evidence="4" id="KW-1185">Reference proteome</keyword>
<feature type="domain" description="GFO/IDH/MocA-like oxidoreductase" evidence="2">
    <location>
        <begin position="131"/>
        <end position="261"/>
    </location>
</feature>
<dbReference type="Gene3D" id="3.40.50.720">
    <property type="entry name" value="NAD(P)-binding Rossmann-like Domain"/>
    <property type="match status" value="1"/>
</dbReference>
<organism evidence="3 4">
    <name type="scientific">Pseudonocardia nematodicida</name>
    <dbReference type="NCBI Taxonomy" id="1206997"/>
    <lineage>
        <taxon>Bacteria</taxon>
        <taxon>Bacillati</taxon>
        <taxon>Actinomycetota</taxon>
        <taxon>Actinomycetes</taxon>
        <taxon>Pseudonocardiales</taxon>
        <taxon>Pseudonocardiaceae</taxon>
        <taxon>Pseudonocardia</taxon>
    </lineage>
</organism>
<evidence type="ECO:0000313" key="4">
    <source>
        <dbReference type="Proteomes" id="UP001494902"/>
    </source>
</evidence>
<name>A0ABV1KKH7_9PSEU</name>
<dbReference type="Proteomes" id="UP001494902">
    <property type="component" value="Unassembled WGS sequence"/>
</dbReference>
<dbReference type="PANTHER" id="PTHR43708:SF8">
    <property type="entry name" value="OXIDOREDUCTASE"/>
    <property type="match status" value="1"/>
</dbReference>
<accession>A0ABV1KKH7</accession>
<dbReference type="PANTHER" id="PTHR43708">
    <property type="entry name" value="CONSERVED EXPRESSED OXIDOREDUCTASE (EUROFUNG)"/>
    <property type="match status" value="1"/>
</dbReference>
<dbReference type="Pfam" id="PF22725">
    <property type="entry name" value="GFO_IDH_MocA_C3"/>
    <property type="match status" value="1"/>
</dbReference>
<evidence type="ECO:0000259" key="1">
    <source>
        <dbReference type="Pfam" id="PF01408"/>
    </source>
</evidence>
<feature type="domain" description="Gfo/Idh/MocA-like oxidoreductase N-terminal" evidence="1">
    <location>
        <begin position="5"/>
        <end position="115"/>
    </location>
</feature>
<gene>
    <name evidence="3" type="ORF">WIS52_25365</name>
</gene>
<dbReference type="Pfam" id="PF01408">
    <property type="entry name" value="GFO_IDH_MocA"/>
    <property type="match status" value="1"/>
</dbReference>
<dbReference type="InterPro" id="IPR000683">
    <property type="entry name" value="Gfo/Idh/MocA-like_OxRdtase_N"/>
</dbReference>
<evidence type="ECO:0000259" key="2">
    <source>
        <dbReference type="Pfam" id="PF22725"/>
    </source>
</evidence>
<dbReference type="SUPFAM" id="SSF55347">
    <property type="entry name" value="Glyceraldehyde-3-phosphate dehydrogenase-like, C-terminal domain"/>
    <property type="match status" value="1"/>
</dbReference>
<reference evidence="3 4" key="1">
    <citation type="submission" date="2024-03" db="EMBL/GenBank/DDBJ databases">
        <title>Draft genome sequence of Pseudonocardia nematodicida JCM 31783.</title>
        <authorList>
            <person name="Butdee W."/>
            <person name="Duangmal K."/>
        </authorList>
    </citation>
    <scope>NUCLEOTIDE SEQUENCE [LARGE SCALE GENOMIC DNA]</scope>
    <source>
        <strain evidence="3 4">JCM 31783</strain>
    </source>
</reference>
<protein>
    <submittedName>
        <fullName evidence="3">Gfo/Idh/MocA family oxidoreductase</fullName>
    </submittedName>
</protein>
<comment type="caution">
    <text evidence="3">The sequence shown here is derived from an EMBL/GenBank/DDBJ whole genome shotgun (WGS) entry which is preliminary data.</text>
</comment>
<evidence type="ECO:0000313" key="3">
    <source>
        <dbReference type="EMBL" id="MEQ3553818.1"/>
    </source>
</evidence>
<sequence>MAETLRVGVVGCGMISRDHLVAWRNEPRAEVVALCDPDPARTADRGAEFGIARHYTDAARMLDAEDLDALDVITPRQTHRDLVLLAAEHGVPVLCEKPLCPTLAEAEALVAEVGGRTRVMVNENWRFRPYFRQLREWIDAGHVGTITSARMSLTRSNLLADADGSIPALRRQPFFAAEERLLVAESLIHELDTLRYLLGETRVVGAVTRRTSPDVVGEDSAAILLTTGDGLPVVVTGCMVAAGHHYREGDHLVLTGTRSSVTLDRSVLTITGAHGKTVEYDEATARQDSFDHSVRHFVDRVRDGGEFDTSMADQLATLALVEDVYRRAG</sequence>
<dbReference type="InterPro" id="IPR055170">
    <property type="entry name" value="GFO_IDH_MocA-like_dom"/>
</dbReference>
<dbReference type="SUPFAM" id="SSF51735">
    <property type="entry name" value="NAD(P)-binding Rossmann-fold domains"/>
    <property type="match status" value="1"/>
</dbReference>